<comment type="caution">
    <text evidence="8">The sequence shown here is derived from an EMBL/GenBank/DDBJ whole genome shotgun (WGS) entry which is preliminary data.</text>
</comment>
<dbReference type="Pfam" id="PF04715">
    <property type="entry name" value="Anth_synt_I_N"/>
    <property type="match status" value="1"/>
</dbReference>
<dbReference type="InterPro" id="IPR005801">
    <property type="entry name" value="ADC_synthase"/>
</dbReference>
<dbReference type="PIRSF" id="PIRSF036934">
    <property type="entry name" value="TrpE-G"/>
    <property type="match status" value="1"/>
</dbReference>
<evidence type="ECO:0000256" key="3">
    <source>
        <dbReference type="PIRNR" id="PIRNR036934"/>
    </source>
</evidence>
<dbReference type="RefSeq" id="WP_103224197.1">
    <property type="nucleotide sequence ID" value="NZ_PPCN01000010.1"/>
</dbReference>
<evidence type="ECO:0000313" key="9">
    <source>
        <dbReference type="Proteomes" id="UP000236959"/>
    </source>
</evidence>
<reference evidence="8 9" key="1">
    <citation type="submission" date="2018-01" db="EMBL/GenBank/DDBJ databases">
        <title>Genomic Encyclopedia of Archaeal and Bacterial Type Strains, Phase II (KMG-II): from individual species to whole genera.</title>
        <authorList>
            <person name="Goeker M."/>
        </authorList>
    </citation>
    <scope>NUCLEOTIDE SEQUENCE [LARGE SCALE GENOMIC DNA]</scope>
    <source>
        <strain evidence="8 9">DSM 17023</strain>
    </source>
</reference>
<keyword evidence="9" id="KW-1185">Reference proteome</keyword>
<dbReference type="Gene3D" id="3.60.120.10">
    <property type="entry name" value="Anthranilate synthase"/>
    <property type="match status" value="1"/>
</dbReference>
<evidence type="ECO:0000256" key="2">
    <source>
        <dbReference type="NCBIfam" id="TIGR01815"/>
    </source>
</evidence>
<dbReference type="PANTHER" id="PTHR11236">
    <property type="entry name" value="AMINOBENZOATE/ANTHRANILATE SYNTHASE"/>
    <property type="match status" value="1"/>
</dbReference>
<accession>A0A2S3UMW7</accession>
<dbReference type="SUPFAM" id="SSF52317">
    <property type="entry name" value="Class I glutamine amidotransferase-like"/>
    <property type="match status" value="1"/>
</dbReference>
<dbReference type="Gene3D" id="3.40.50.880">
    <property type="match status" value="1"/>
</dbReference>
<dbReference type="InterPro" id="IPR019999">
    <property type="entry name" value="Anth_synth_I-like"/>
</dbReference>
<dbReference type="NCBIfam" id="TIGR01815">
    <property type="entry name" value="TrpE-clade3"/>
    <property type="match status" value="1"/>
</dbReference>
<dbReference type="Proteomes" id="UP000236959">
    <property type="component" value="Unassembled WGS sequence"/>
</dbReference>
<dbReference type="InterPro" id="IPR010112">
    <property type="entry name" value="TrpE-G_bact"/>
</dbReference>
<proteinExistence type="predicted"/>
<dbReference type="EC" id="4.1.3.27" evidence="2 3"/>
<dbReference type="NCBIfam" id="TIGR00566">
    <property type="entry name" value="trpG_papA"/>
    <property type="match status" value="1"/>
</dbReference>
<sequence length="726" mass="80508">MPVLADQTFETNGGITILRTSRPSDYETGTSEWIDRLDGELGAVLASSYEYPGRYTRWDMAIVNPPLVLEAADRRVEIRTLNDRGKILLPALVAALKSHEHVETFEASETRINLTVKKPDRLFNEEERSRQPSTFSIIRALKDLFACGDDQLGLYGTFGYDVAFQFEQIDLKLQRPDDQRDVVLFLPDEILIVDHHGKRAYVLEYDFVVNGKTTRGLDRTGESHPYAPANGDPGRGDHEPGEYARLVEKAKDYFRRGDLFEVVPGQTFNEPCANPPSAVCRRLSQINPSPYSFFFNLGNSEYLVGASPEMYVRVTGGRRVETCPISGTIRRGKNAIEDEAQIRKLLNSAKDEAELTMCSDVDRNDKSRVCVPGSVKVIGRRQIEMYSRLIHTVDHIEGILREDMDALDAFLSHTWAVTVTGAPKRWAMQFIEDHEKSPRAWYGGAIGAVLFNGDMNTGLTLRTVRIKDGTAQIRAGATLLYDSVPEDEEAETELKAEAMRAAVREAGLATKALEKQVERKPGKGMKILLVDHEDSFVHTLANYFRQTGADVVTYRTPVADHVFHDVNPDLVVLSPGPGKPKDFDCAATIGRARARALPIFGVCLGLQALSEYFGAELGQLDVPVHGKPSPISITGNSVLFEGLQAPVVVGRYHSLHAKRDTLPADLRVTAETEDGVVMAIEHQKEAIAAVQFHPESIMSLDKEAGHKIIENVVSRLVSANRMAEAI</sequence>
<gene>
    <name evidence="8" type="ORF">CLV41_11038</name>
</gene>
<keyword evidence="3" id="KW-0057">Aromatic amino acid biosynthesis</keyword>
<dbReference type="SUPFAM" id="SSF56322">
    <property type="entry name" value="ADC synthase"/>
    <property type="match status" value="1"/>
</dbReference>
<keyword evidence="3" id="KW-0028">Amino-acid biosynthesis</keyword>
<dbReference type="PROSITE" id="PS51273">
    <property type="entry name" value="GATASE_TYPE_1"/>
    <property type="match status" value="1"/>
</dbReference>
<dbReference type="PRINTS" id="PR00096">
    <property type="entry name" value="GATASE"/>
</dbReference>
<protein>
    <recommendedName>
        <fullName evidence="2 3">Anthranilate synthase</fullName>
        <ecNumber evidence="2 3">4.1.3.27</ecNumber>
    </recommendedName>
</protein>
<comment type="catalytic activity">
    <reaction evidence="3">
        <text>chorismate + L-glutamine = anthranilate + pyruvate + L-glutamate + H(+)</text>
        <dbReference type="Rhea" id="RHEA:21732"/>
        <dbReference type="ChEBI" id="CHEBI:15361"/>
        <dbReference type="ChEBI" id="CHEBI:15378"/>
        <dbReference type="ChEBI" id="CHEBI:16567"/>
        <dbReference type="ChEBI" id="CHEBI:29748"/>
        <dbReference type="ChEBI" id="CHEBI:29985"/>
        <dbReference type="ChEBI" id="CHEBI:58359"/>
        <dbReference type="EC" id="4.1.3.27"/>
    </reaction>
</comment>
<dbReference type="GO" id="GO:0000162">
    <property type="term" value="P:L-tryptophan biosynthetic process"/>
    <property type="evidence" value="ECO:0007669"/>
    <property type="project" value="UniProtKB-UniRule"/>
</dbReference>
<feature type="region of interest" description="Disordered" evidence="4">
    <location>
        <begin position="218"/>
        <end position="239"/>
    </location>
</feature>
<dbReference type="Pfam" id="PF00117">
    <property type="entry name" value="GATase"/>
    <property type="match status" value="1"/>
</dbReference>
<feature type="domain" description="Glutamine amidotransferase" evidence="5">
    <location>
        <begin position="528"/>
        <end position="702"/>
    </location>
</feature>
<dbReference type="PRINTS" id="PR00099">
    <property type="entry name" value="CPSGATASE"/>
</dbReference>
<dbReference type="OrthoDB" id="9803598at2"/>
<dbReference type="AlphaFoldDB" id="A0A2S3UMW7"/>
<name>A0A2S3UMW7_9HYPH</name>
<feature type="domain" description="Anthranilate synthase component I N-terminal" evidence="7">
    <location>
        <begin position="39"/>
        <end position="202"/>
    </location>
</feature>
<keyword evidence="3" id="KW-0456">Lyase</keyword>
<dbReference type="InterPro" id="IPR006805">
    <property type="entry name" value="Anth_synth_I_N"/>
</dbReference>
<evidence type="ECO:0000259" key="5">
    <source>
        <dbReference type="Pfam" id="PF00117"/>
    </source>
</evidence>
<evidence type="ECO:0000259" key="7">
    <source>
        <dbReference type="Pfam" id="PF04715"/>
    </source>
</evidence>
<dbReference type="UniPathway" id="UPA00035">
    <property type="reaction ID" value="UER00040"/>
</dbReference>
<keyword evidence="3" id="KW-0822">Tryptophan biosynthesis</keyword>
<keyword evidence="1" id="KW-0315">Glutamine amidotransferase</keyword>
<dbReference type="InterPro" id="IPR015890">
    <property type="entry name" value="Chorismate_C"/>
</dbReference>
<dbReference type="EMBL" id="PPCN01000010">
    <property type="protein sequence ID" value="POF29034.1"/>
    <property type="molecule type" value="Genomic_DNA"/>
</dbReference>
<dbReference type="Pfam" id="PF00425">
    <property type="entry name" value="Chorismate_bind"/>
    <property type="match status" value="1"/>
</dbReference>
<organism evidence="8 9">
    <name type="scientific">Roseibium marinum</name>
    <dbReference type="NCBI Taxonomy" id="281252"/>
    <lineage>
        <taxon>Bacteria</taxon>
        <taxon>Pseudomonadati</taxon>
        <taxon>Pseudomonadota</taxon>
        <taxon>Alphaproteobacteria</taxon>
        <taxon>Hyphomicrobiales</taxon>
        <taxon>Stappiaceae</taxon>
        <taxon>Roseibium</taxon>
    </lineage>
</organism>
<evidence type="ECO:0000259" key="6">
    <source>
        <dbReference type="Pfam" id="PF00425"/>
    </source>
</evidence>
<dbReference type="NCBIfam" id="NF010081">
    <property type="entry name" value="PRK13566.1"/>
    <property type="match status" value="1"/>
</dbReference>
<dbReference type="CDD" id="cd01743">
    <property type="entry name" value="GATase1_Anthranilate_Synthase"/>
    <property type="match status" value="1"/>
</dbReference>
<evidence type="ECO:0000256" key="1">
    <source>
        <dbReference type="ARBA" id="ARBA00022962"/>
    </source>
</evidence>
<dbReference type="InterPro" id="IPR017926">
    <property type="entry name" value="GATASE"/>
</dbReference>
<dbReference type="PANTHER" id="PTHR11236:SF9">
    <property type="entry name" value="ANTHRANILATE SYNTHASE COMPONENT 1"/>
    <property type="match status" value="1"/>
</dbReference>
<evidence type="ECO:0000313" key="8">
    <source>
        <dbReference type="EMBL" id="POF29034.1"/>
    </source>
</evidence>
<evidence type="ECO:0000256" key="4">
    <source>
        <dbReference type="SAM" id="MobiDB-lite"/>
    </source>
</evidence>
<dbReference type="GO" id="GO:0004049">
    <property type="term" value="F:anthranilate synthase activity"/>
    <property type="evidence" value="ECO:0007669"/>
    <property type="project" value="UniProtKB-UniRule"/>
</dbReference>
<comment type="pathway">
    <text evidence="3">Amino-acid biosynthesis; L-tryptophan biosynthesis; L-tryptophan from chorismate: step 1/5.</text>
</comment>
<dbReference type="InterPro" id="IPR006221">
    <property type="entry name" value="TrpG/PapA_dom"/>
</dbReference>
<feature type="domain" description="Chorismate-utilising enzyme C-terminal" evidence="6">
    <location>
        <begin position="242"/>
        <end position="495"/>
    </location>
</feature>
<dbReference type="PRINTS" id="PR00097">
    <property type="entry name" value="ANTSNTHASEII"/>
</dbReference>
<dbReference type="InterPro" id="IPR029062">
    <property type="entry name" value="Class_I_gatase-like"/>
</dbReference>